<evidence type="ECO:0000256" key="1">
    <source>
        <dbReference type="SAM" id="SignalP"/>
    </source>
</evidence>
<dbReference type="RefSeq" id="XP_028466884.1">
    <property type="nucleotide sequence ID" value="XM_028611737.1"/>
</dbReference>
<feature type="non-terminal residue" evidence="2">
    <location>
        <position position="79"/>
    </location>
</feature>
<protein>
    <recommendedName>
        <fullName evidence="4">Secreted protein</fullName>
    </recommendedName>
</protein>
<accession>A0A3N2PX81</accession>
<dbReference type="AlphaFoldDB" id="A0A3N2PX81"/>
<feature type="chain" id="PRO_5018207086" description="Secreted protein" evidence="1">
    <location>
        <begin position="18"/>
        <end position="79"/>
    </location>
</feature>
<dbReference type="Proteomes" id="UP000272025">
    <property type="component" value="Unassembled WGS sequence"/>
</dbReference>
<feature type="signal peptide" evidence="1">
    <location>
        <begin position="1"/>
        <end position="17"/>
    </location>
</feature>
<evidence type="ECO:0000313" key="3">
    <source>
        <dbReference type="Proteomes" id="UP000272025"/>
    </source>
</evidence>
<evidence type="ECO:0008006" key="4">
    <source>
        <dbReference type="Google" id="ProtNLM"/>
    </source>
</evidence>
<gene>
    <name evidence="2" type="ORF">SODALDRAFT_332512</name>
</gene>
<reference evidence="2 3" key="1">
    <citation type="journal article" date="2018" name="Mol. Ecol.">
        <title>The obligate alkalophilic soda-lake fungus Sodiomyces alkalinus has shifted to a protein diet.</title>
        <authorList>
            <person name="Grum-Grzhimaylo A.A."/>
            <person name="Falkoski D.L."/>
            <person name="van den Heuvel J."/>
            <person name="Valero-Jimenez C.A."/>
            <person name="Min B."/>
            <person name="Choi I.G."/>
            <person name="Lipzen A."/>
            <person name="Daum C.G."/>
            <person name="Aanen D.K."/>
            <person name="Tsang A."/>
            <person name="Henrissat B."/>
            <person name="Bilanenko E.N."/>
            <person name="de Vries R.P."/>
            <person name="van Kan J.A.L."/>
            <person name="Grigoriev I.V."/>
            <person name="Debets A.J.M."/>
        </authorList>
    </citation>
    <scope>NUCLEOTIDE SEQUENCE [LARGE SCALE GENOMIC DNA]</scope>
    <source>
        <strain evidence="2 3">F11</strain>
    </source>
</reference>
<dbReference type="EMBL" id="ML119054">
    <property type="protein sequence ID" value="ROT39078.1"/>
    <property type="molecule type" value="Genomic_DNA"/>
</dbReference>
<evidence type="ECO:0000313" key="2">
    <source>
        <dbReference type="EMBL" id="ROT39078.1"/>
    </source>
</evidence>
<keyword evidence="3" id="KW-1185">Reference proteome</keyword>
<name>A0A3N2PX81_SODAK</name>
<organism evidence="2 3">
    <name type="scientific">Sodiomyces alkalinus (strain CBS 110278 / VKM F-3762 / F11)</name>
    <name type="common">Alkaliphilic filamentous fungus</name>
    <dbReference type="NCBI Taxonomy" id="1314773"/>
    <lineage>
        <taxon>Eukaryota</taxon>
        <taxon>Fungi</taxon>
        <taxon>Dikarya</taxon>
        <taxon>Ascomycota</taxon>
        <taxon>Pezizomycotina</taxon>
        <taxon>Sordariomycetes</taxon>
        <taxon>Hypocreomycetidae</taxon>
        <taxon>Glomerellales</taxon>
        <taxon>Plectosphaerellaceae</taxon>
        <taxon>Sodiomyces</taxon>
    </lineage>
</organism>
<keyword evidence="1" id="KW-0732">Signal</keyword>
<sequence length="79" mass="8455">MPTSVIISLAIIGITAAADAAAVELTVIDTALIVVPTIRRRGFTSTSHGPHYKRDFASTLHCSALLFDQSNQFEGIELI</sequence>
<dbReference type="GeneID" id="39580215"/>
<proteinExistence type="predicted"/>